<organism evidence="1">
    <name type="scientific">marine sediment metagenome</name>
    <dbReference type="NCBI Taxonomy" id="412755"/>
    <lineage>
        <taxon>unclassified sequences</taxon>
        <taxon>metagenomes</taxon>
        <taxon>ecological metagenomes</taxon>
    </lineage>
</organism>
<reference evidence="1" key="1">
    <citation type="journal article" date="2015" name="Nature">
        <title>Complex archaea that bridge the gap between prokaryotes and eukaryotes.</title>
        <authorList>
            <person name="Spang A."/>
            <person name="Saw J.H."/>
            <person name="Jorgensen S.L."/>
            <person name="Zaremba-Niedzwiedzka K."/>
            <person name="Martijn J."/>
            <person name="Lind A.E."/>
            <person name="van Eijk R."/>
            <person name="Schleper C."/>
            <person name="Guy L."/>
            <person name="Ettema T.J."/>
        </authorList>
    </citation>
    <scope>NUCLEOTIDE SEQUENCE</scope>
</reference>
<dbReference type="AlphaFoldDB" id="A0A0F9BXA0"/>
<proteinExistence type="predicted"/>
<protein>
    <submittedName>
        <fullName evidence="1">Uncharacterized protein</fullName>
    </submittedName>
</protein>
<gene>
    <name evidence="1" type="ORF">LCGC14_2474530</name>
</gene>
<dbReference type="EMBL" id="LAZR01038829">
    <property type="protein sequence ID" value="KKL18537.1"/>
    <property type="molecule type" value="Genomic_DNA"/>
</dbReference>
<comment type="caution">
    <text evidence="1">The sequence shown here is derived from an EMBL/GenBank/DDBJ whole genome shotgun (WGS) entry which is preliminary data.</text>
</comment>
<dbReference type="InterPro" id="IPR054194">
    <property type="entry name" value="DUF6899"/>
</dbReference>
<sequence>MPYVSQQHRKDWADLVDLVEHAGIVHEATAGQINYFITKLLLTWLGPHPQYGDYNAAVGVLECIQLELYRRAVVPYEDKKCSEHGDVY</sequence>
<accession>A0A0F9BXA0</accession>
<evidence type="ECO:0000313" key="1">
    <source>
        <dbReference type="EMBL" id="KKL18537.1"/>
    </source>
</evidence>
<name>A0A0F9BXA0_9ZZZZ</name>
<dbReference type="Pfam" id="PF21840">
    <property type="entry name" value="DUF6899"/>
    <property type="match status" value="1"/>
</dbReference>